<evidence type="ECO:0000259" key="5">
    <source>
        <dbReference type="PROSITE" id="PS50158"/>
    </source>
</evidence>
<evidence type="ECO:0000256" key="1">
    <source>
        <dbReference type="ARBA" id="ARBA00022801"/>
    </source>
</evidence>
<dbReference type="SUPFAM" id="SSF50630">
    <property type="entry name" value="Acid proteases"/>
    <property type="match status" value="1"/>
</dbReference>
<feature type="coiled-coil region" evidence="3">
    <location>
        <begin position="462"/>
        <end position="556"/>
    </location>
</feature>
<feature type="compositionally biased region" description="Basic and acidic residues" evidence="4">
    <location>
        <begin position="902"/>
        <end position="924"/>
    </location>
</feature>
<dbReference type="GO" id="GO:0008270">
    <property type="term" value="F:zinc ion binding"/>
    <property type="evidence" value="ECO:0007669"/>
    <property type="project" value="UniProtKB-KW"/>
</dbReference>
<name>A0A1I8IWC9_9PLAT</name>
<feature type="compositionally biased region" description="Low complexity" evidence="4">
    <location>
        <begin position="781"/>
        <end position="792"/>
    </location>
</feature>
<feature type="compositionally biased region" description="Acidic residues" evidence="4">
    <location>
        <begin position="1047"/>
        <end position="1059"/>
    </location>
</feature>
<feature type="compositionally biased region" description="Polar residues" evidence="4">
    <location>
        <begin position="925"/>
        <end position="934"/>
    </location>
</feature>
<dbReference type="PANTHER" id="PTHR37984">
    <property type="entry name" value="PROTEIN CBG26694"/>
    <property type="match status" value="1"/>
</dbReference>
<feature type="domain" description="CCHC-type" evidence="5">
    <location>
        <begin position="4"/>
        <end position="19"/>
    </location>
</feature>
<proteinExistence type="predicted"/>
<keyword evidence="7" id="KW-1185">Reference proteome</keyword>
<evidence type="ECO:0000259" key="6">
    <source>
        <dbReference type="PROSITE" id="PS50175"/>
    </source>
</evidence>
<keyword evidence="2" id="KW-0863">Zinc-finger</keyword>
<feature type="compositionally biased region" description="Low complexity" evidence="4">
    <location>
        <begin position="1025"/>
        <end position="1044"/>
    </location>
</feature>
<feature type="compositionally biased region" description="Acidic residues" evidence="4">
    <location>
        <begin position="1000"/>
        <end position="1010"/>
    </location>
</feature>
<keyword evidence="2" id="KW-0862">Zinc</keyword>
<feature type="compositionally biased region" description="Basic and acidic residues" evidence="4">
    <location>
        <begin position="380"/>
        <end position="391"/>
    </location>
</feature>
<dbReference type="GO" id="GO:0004519">
    <property type="term" value="F:endonuclease activity"/>
    <property type="evidence" value="ECO:0007669"/>
    <property type="project" value="UniProtKB-KW"/>
</dbReference>
<feature type="compositionally biased region" description="Acidic residues" evidence="4">
    <location>
        <begin position="837"/>
        <end position="847"/>
    </location>
</feature>
<organism evidence="7 8">
    <name type="scientific">Macrostomum lignano</name>
    <dbReference type="NCBI Taxonomy" id="282301"/>
    <lineage>
        <taxon>Eukaryota</taxon>
        <taxon>Metazoa</taxon>
        <taxon>Spiralia</taxon>
        <taxon>Lophotrochozoa</taxon>
        <taxon>Platyhelminthes</taxon>
        <taxon>Rhabditophora</taxon>
        <taxon>Macrostomorpha</taxon>
        <taxon>Macrostomida</taxon>
        <taxon>Macrostomidae</taxon>
        <taxon>Macrostomum</taxon>
    </lineage>
</organism>
<feature type="compositionally biased region" description="Acidic residues" evidence="4">
    <location>
        <begin position="615"/>
        <end position="646"/>
    </location>
</feature>
<feature type="region of interest" description="Disordered" evidence="4">
    <location>
        <begin position="611"/>
        <end position="1059"/>
    </location>
</feature>
<reference evidence="8" key="1">
    <citation type="submission" date="2016-11" db="UniProtKB">
        <authorList>
            <consortium name="WormBaseParasite"/>
        </authorList>
    </citation>
    <scope>IDENTIFICATION</scope>
</reference>
<keyword evidence="3" id="KW-0175">Coiled coil</keyword>
<sequence>MGQKCRRCGKTNHFAKMCRMKAVSAIDTKEPAESSLTVLAVNNKSTDSLFCECRLGGQLIRLQIDCGAAVSLLNMETFKKSFARHPLLPTSTKLEAYGGSAIKTIGKVELPVTFNGIRTEATFYVADKGANILGRDLFQALGFKIFQDALATATKEDEVLQAVLQYISGGWPTKVDSSLKPYFNVRDELFCWNNGQCLGRGERAIIPTSLRLQVIEEAHEGHPGVVRSKQRCRDTVWFPGIDRQVEDYVKNCTACTLAEKSGKPQQTIRQAKNADYTNKRRRARDSMLQAGDWVWRQTPHRAHKLATRLKEPLKIASKAGRNTFVLSDGTKWQASRLVKCNSPPADNGAADQEDDWFDLPLPPAPPPRTGEPPPPPEASKLQDSRAKLAAERQQFDADLAAAREAGDAAAASLREELRRCRTAGDRDFAQRAADIEASAERAWREKCDRLVELERERAARLLGDAETERAKLAGQLEEAAKRLAEARTGSHERQTALDETRELLDEAQAKVEKTRAQALKLKQRLEEQLEATAADRDALQAKLEEAEQRLLTRQKENQSETGKSVSGELKTVMNGVFQSLRRKIDPNKRYSGEKVLQTLLLVIKKETLRATGELAENDDEEEDEEEDEDEEASSEAEDEDKDEVDNADEKPTIDEAAEEDKEVAAIAAAADALGGTVDVEPSTPPTSPGEHSHSELVVSAAEKLHRQEISARLSALSPSSALAPDGAAAAAAAAAPSADDFRPLPSGGPSTPPATPEPGGRYRIRGRGSNSVGDGAVSPPLLGAAAAAAAGGADEDGMAAGGDADEGRGGGGLEDSGTFDEFDSKVRSPENRPNLHDDEEEEADEDAGGNVVIAAPIAVRLEPGVSGDEKASEIPSEDREIPSEDKKIISEEDQPSVDVTTEEEKVKDALPSEEKPVSVDKVNDNEGQSAATGQPSDPTSPLPPAPKLKDIFADSDSDEESPAAAASLSKQQQQKSSSNSQQKHSTVSVEKKSKVPNIFGDEDSDEDEESAFGKSLFKKKDEEQPTPAAEKPTAAATTAGKPKPLFSDDEDDDSMDWLK</sequence>
<feature type="region of interest" description="Disordered" evidence="4">
    <location>
        <begin position="339"/>
        <end position="391"/>
    </location>
</feature>
<dbReference type="PROSITE" id="PS50158">
    <property type="entry name" value="ZF_CCHC"/>
    <property type="match status" value="1"/>
</dbReference>
<dbReference type="InterPro" id="IPR021109">
    <property type="entry name" value="Peptidase_aspartic_dom_sf"/>
</dbReference>
<evidence type="ECO:0000256" key="4">
    <source>
        <dbReference type="SAM" id="MobiDB-lite"/>
    </source>
</evidence>
<accession>A0A1I8IWC9</accession>
<feature type="domain" description="Peptidase A2" evidence="6">
    <location>
        <begin position="60"/>
        <end position="137"/>
    </location>
</feature>
<evidence type="ECO:0000313" key="8">
    <source>
        <dbReference type="WBParaSite" id="maker-uti_cns_0017361-snap-gene-0.2-mRNA-1"/>
    </source>
</evidence>
<keyword evidence="1" id="KW-0378">Hydrolase</keyword>
<dbReference type="Gene3D" id="1.10.340.70">
    <property type="match status" value="1"/>
</dbReference>
<dbReference type="GO" id="GO:0003676">
    <property type="term" value="F:nucleic acid binding"/>
    <property type="evidence" value="ECO:0007669"/>
    <property type="project" value="InterPro"/>
</dbReference>
<dbReference type="GO" id="GO:0016779">
    <property type="term" value="F:nucleotidyltransferase activity"/>
    <property type="evidence" value="ECO:0007669"/>
    <property type="project" value="UniProtKB-KW"/>
</dbReference>
<dbReference type="PANTHER" id="PTHR37984:SF15">
    <property type="entry name" value="INTEGRASE CATALYTIC DOMAIN-CONTAINING PROTEIN"/>
    <property type="match status" value="1"/>
</dbReference>
<evidence type="ECO:0000313" key="7">
    <source>
        <dbReference type="Proteomes" id="UP000095280"/>
    </source>
</evidence>
<feature type="compositionally biased region" description="Low complexity" evidence="4">
    <location>
        <begin position="710"/>
        <end position="749"/>
    </location>
</feature>
<protein>
    <submittedName>
        <fullName evidence="8">CCHC-type domain-containing protein</fullName>
    </submittedName>
</protein>
<dbReference type="WBParaSite" id="maker-uti_cns_0017361-snap-gene-0.2-mRNA-1">
    <property type="protein sequence ID" value="maker-uti_cns_0017361-snap-gene-0.2-mRNA-1"/>
    <property type="gene ID" value="maker-uti_cns_0017361-snap-gene-0.2"/>
</dbReference>
<evidence type="ECO:0000256" key="2">
    <source>
        <dbReference type="PROSITE-ProRule" id="PRU00047"/>
    </source>
</evidence>
<dbReference type="GO" id="GO:0006508">
    <property type="term" value="P:proteolysis"/>
    <property type="evidence" value="ECO:0007669"/>
    <property type="project" value="InterPro"/>
</dbReference>
<dbReference type="InterPro" id="IPR050951">
    <property type="entry name" value="Retrovirus_Pol_polyprotein"/>
</dbReference>
<keyword evidence="2" id="KW-0479">Metal-binding</keyword>
<dbReference type="Pfam" id="PF17921">
    <property type="entry name" value="Integrase_H2C2"/>
    <property type="match status" value="1"/>
</dbReference>
<dbReference type="InterPro" id="IPR001878">
    <property type="entry name" value="Znf_CCHC"/>
</dbReference>
<dbReference type="InterPro" id="IPR001995">
    <property type="entry name" value="Peptidase_A2_cat"/>
</dbReference>
<dbReference type="Gene3D" id="2.40.70.10">
    <property type="entry name" value="Acid Proteases"/>
    <property type="match status" value="1"/>
</dbReference>
<dbReference type="AlphaFoldDB" id="A0A1I8IWC9"/>
<feature type="compositionally biased region" description="Pro residues" evidence="4">
    <location>
        <begin position="360"/>
        <end position="377"/>
    </location>
</feature>
<feature type="compositionally biased region" description="Low complexity" evidence="4">
    <location>
        <begin position="962"/>
        <end position="983"/>
    </location>
</feature>
<dbReference type="FunFam" id="1.10.340.70:FF:000003">
    <property type="entry name" value="Protein CBG25708"/>
    <property type="match status" value="1"/>
</dbReference>
<dbReference type="GO" id="GO:0004190">
    <property type="term" value="F:aspartic-type endopeptidase activity"/>
    <property type="evidence" value="ECO:0007669"/>
    <property type="project" value="InterPro"/>
</dbReference>
<dbReference type="Proteomes" id="UP000095280">
    <property type="component" value="Unplaced"/>
</dbReference>
<feature type="compositionally biased region" description="Basic and acidic residues" evidence="4">
    <location>
        <begin position="867"/>
        <end position="890"/>
    </location>
</feature>
<dbReference type="InterPro" id="IPR041588">
    <property type="entry name" value="Integrase_H2C2"/>
</dbReference>
<feature type="compositionally biased region" description="Basic and acidic residues" evidence="4">
    <location>
        <begin position="822"/>
        <end position="836"/>
    </location>
</feature>
<dbReference type="PROSITE" id="PS50175">
    <property type="entry name" value="ASP_PROT_RETROV"/>
    <property type="match status" value="1"/>
</dbReference>
<evidence type="ECO:0000256" key="3">
    <source>
        <dbReference type="SAM" id="Coils"/>
    </source>
</evidence>